<evidence type="ECO:0000313" key="4">
    <source>
        <dbReference type="Proteomes" id="UP000593846"/>
    </source>
</evidence>
<comment type="similarity">
    <text evidence="1 2">Belongs to the Iojap/RsfS family.</text>
</comment>
<dbReference type="GO" id="GO:0005737">
    <property type="term" value="C:cytoplasm"/>
    <property type="evidence" value="ECO:0007669"/>
    <property type="project" value="UniProtKB-SubCell"/>
</dbReference>
<dbReference type="GO" id="GO:0043023">
    <property type="term" value="F:ribosomal large subunit binding"/>
    <property type="evidence" value="ECO:0007669"/>
    <property type="project" value="TreeGrafter"/>
</dbReference>
<dbReference type="GO" id="GO:0017148">
    <property type="term" value="P:negative regulation of translation"/>
    <property type="evidence" value="ECO:0007669"/>
    <property type="project" value="UniProtKB-UniRule"/>
</dbReference>
<dbReference type="PANTHER" id="PTHR21043">
    <property type="entry name" value="IOJAP SUPERFAMILY ORTHOLOG"/>
    <property type="match status" value="1"/>
</dbReference>
<proteinExistence type="inferred from homology"/>
<protein>
    <recommendedName>
        <fullName evidence="2">Ribosomal silencing factor RsfS</fullName>
    </recommendedName>
</protein>
<comment type="subcellular location">
    <subcellularLocation>
        <location evidence="2">Cytoplasm</location>
    </subcellularLocation>
</comment>
<dbReference type="HAMAP" id="MF_01477">
    <property type="entry name" value="Iojap_RsfS"/>
    <property type="match status" value="1"/>
</dbReference>
<name>A0A7S6RFH8_9CYAN</name>
<dbReference type="Gene3D" id="3.30.460.10">
    <property type="entry name" value="Beta Polymerase, domain 2"/>
    <property type="match status" value="1"/>
</dbReference>
<dbReference type="RefSeq" id="WP_200989409.1">
    <property type="nucleotide sequence ID" value="NZ_CP063311.1"/>
</dbReference>
<sequence length="150" mass="16583">MSDYFQGNLPLQSVSHSQSAIRGLKAQTKEVSEDLAATIAAAAGERKAGDILVLRVADVSYLADYFVIMTGYSRVQVRAIAAAIEDKVEAEWQRQPLHTEGQADSSWILLDYGEVIVHIMMPGEREFYNLEAFWGHAERISLEGSHQGEG</sequence>
<dbReference type="InterPro" id="IPR043519">
    <property type="entry name" value="NT_sf"/>
</dbReference>
<dbReference type="GO" id="GO:0090071">
    <property type="term" value="P:negative regulation of ribosome biogenesis"/>
    <property type="evidence" value="ECO:0007669"/>
    <property type="project" value="UniProtKB-UniRule"/>
</dbReference>
<keyword evidence="2" id="KW-0963">Cytoplasm</keyword>
<dbReference type="Proteomes" id="UP000593846">
    <property type="component" value="Chromosome"/>
</dbReference>
<comment type="function">
    <text evidence="2">Functions as a ribosomal silencing factor. Interacts with ribosomal protein uL14 (rplN), blocking formation of intersubunit bridge B8. Prevents association of the 30S and 50S ribosomal subunits and the formation of functional ribosomes, thus repressing translation.</text>
</comment>
<evidence type="ECO:0000313" key="3">
    <source>
        <dbReference type="EMBL" id="QOV23876.1"/>
    </source>
</evidence>
<accession>A0A7S6RFH8</accession>
<dbReference type="PANTHER" id="PTHR21043:SF0">
    <property type="entry name" value="MITOCHONDRIAL ASSEMBLY OF RIBOSOMAL LARGE SUBUNIT PROTEIN 1"/>
    <property type="match status" value="1"/>
</dbReference>
<dbReference type="NCBIfam" id="TIGR00090">
    <property type="entry name" value="rsfS_iojap_ybeB"/>
    <property type="match status" value="1"/>
</dbReference>
<keyword evidence="2" id="KW-0810">Translation regulation</keyword>
<keyword evidence="4" id="KW-1185">Reference proteome</keyword>
<evidence type="ECO:0000256" key="2">
    <source>
        <dbReference type="HAMAP-Rule" id="MF_01477"/>
    </source>
</evidence>
<dbReference type="EMBL" id="CP063311">
    <property type="protein sequence ID" value="QOV23876.1"/>
    <property type="molecule type" value="Genomic_DNA"/>
</dbReference>
<dbReference type="SUPFAM" id="SSF81301">
    <property type="entry name" value="Nucleotidyltransferase"/>
    <property type="match status" value="1"/>
</dbReference>
<evidence type="ECO:0000256" key="1">
    <source>
        <dbReference type="ARBA" id="ARBA00010574"/>
    </source>
</evidence>
<keyword evidence="2" id="KW-0678">Repressor</keyword>
<dbReference type="Pfam" id="PF02410">
    <property type="entry name" value="RsfS"/>
    <property type="match status" value="1"/>
</dbReference>
<organism evidence="3 4">
    <name type="scientific">Anabaenopsis elenkinii CCIBt3563</name>
    <dbReference type="NCBI Taxonomy" id="2779889"/>
    <lineage>
        <taxon>Bacteria</taxon>
        <taxon>Bacillati</taxon>
        <taxon>Cyanobacteriota</taxon>
        <taxon>Cyanophyceae</taxon>
        <taxon>Nostocales</taxon>
        <taxon>Nodulariaceae</taxon>
        <taxon>Anabaenopsis</taxon>
    </lineage>
</organism>
<dbReference type="KEGG" id="aee:IM676_06230"/>
<dbReference type="GO" id="GO:0042256">
    <property type="term" value="P:cytosolic ribosome assembly"/>
    <property type="evidence" value="ECO:0007669"/>
    <property type="project" value="UniProtKB-UniRule"/>
</dbReference>
<dbReference type="InterPro" id="IPR004394">
    <property type="entry name" value="Iojap/RsfS/C7orf30"/>
</dbReference>
<gene>
    <name evidence="2 3" type="primary">rsfS</name>
    <name evidence="3" type="ORF">IM676_06230</name>
</gene>
<comment type="subunit">
    <text evidence="2">Interacts with ribosomal protein uL14 (rplN).</text>
</comment>
<reference evidence="4" key="1">
    <citation type="submission" date="2020-10" db="EMBL/GenBank/DDBJ databases">
        <title>Genome-based taxonomic classification of the species Anabaenopsis elenkinii.</title>
        <authorList>
            <person name="Delbaje E."/>
            <person name="Andreote A.P.D."/>
            <person name="Pellegrinetti T.A."/>
            <person name="Cruz R.B."/>
            <person name="Branco L.H.Z."/>
            <person name="Fiore M.F."/>
        </authorList>
    </citation>
    <scope>NUCLEOTIDE SEQUENCE [LARGE SCALE GENOMIC DNA]</scope>
    <source>
        <strain evidence="4">CCIBt3563</strain>
    </source>
</reference>
<dbReference type="AlphaFoldDB" id="A0A7S6RFH8"/>